<keyword evidence="2" id="KW-0238">DNA-binding</keyword>
<evidence type="ECO:0000256" key="2">
    <source>
        <dbReference type="ARBA" id="ARBA00023125"/>
    </source>
</evidence>
<dbReference type="SMART" id="SM00342">
    <property type="entry name" value="HTH_ARAC"/>
    <property type="match status" value="1"/>
</dbReference>
<dbReference type="PANTHER" id="PTHR47893:SF1">
    <property type="entry name" value="REGULATORY PROTEIN PCHR"/>
    <property type="match status" value="1"/>
</dbReference>
<dbReference type="InterPro" id="IPR018062">
    <property type="entry name" value="HTH_AraC-typ_CS"/>
</dbReference>
<dbReference type="GO" id="GO:0003700">
    <property type="term" value="F:DNA-binding transcription factor activity"/>
    <property type="evidence" value="ECO:0007669"/>
    <property type="project" value="InterPro"/>
</dbReference>
<evidence type="ECO:0000256" key="1">
    <source>
        <dbReference type="ARBA" id="ARBA00023015"/>
    </source>
</evidence>
<dbReference type="Proteomes" id="UP000005561">
    <property type="component" value="Unassembled WGS sequence"/>
</dbReference>
<dbReference type="STRING" id="168384.SAMN05660368_01779"/>
<comment type="caution">
    <text evidence="5">The sequence shown here is derived from an EMBL/GenBank/DDBJ whole genome shotgun (WGS) entry which is preliminary data.</text>
</comment>
<dbReference type="eggNOG" id="COG2207">
    <property type="taxonomic scope" value="Bacteria"/>
</dbReference>
<dbReference type="Gene3D" id="1.10.10.60">
    <property type="entry name" value="Homeodomain-like"/>
    <property type="match status" value="2"/>
</dbReference>
<dbReference type="InterPro" id="IPR020449">
    <property type="entry name" value="Tscrpt_reg_AraC-type_HTH"/>
</dbReference>
<evidence type="ECO:0000313" key="6">
    <source>
        <dbReference type="Proteomes" id="UP000005561"/>
    </source>
</evidence>
<keyword evidence="6" id="KW-1185">Reference proteome</keyword>
<dbReference type="PANTHER" id="PTHR47893">
    <property type="entry name" value="REGULATORY PROTEIN PCHR"/>
    <property type="match status" value="1"/>
</dbReference>
<dbReference type="AlphaFoldDB" id="C6L975"/>
<dbReference type="InterPro" id="IPR053142">
    <property type="entry name" value="PchR_regulatory_protein"/>
</dbReference>
<dbReference type="EMBL" id="ACCL02000001">
    <property type="protein sequence ID" value="EET62814.1"/>
    <property type="molecule type" value="Genomic_DNA"/>
</dbReference>
<evidence type="ECO:0000259" key="4">
    <source>
        <dbReference type="PROSITE" id="PS01124"/>
    </source>
</evidence>
<reference evidence="5" key="1">
    <citation type="submission" date="2009-07" db="EMBL/GenBank/DDBJ databases">
        <authorList>
            <person name="Weinstock G."/>
            <person name="Sodergren E."/>
            <person name="Clifton S."/>
            <person name="Fulton L."/>
            <person name="Fulton B."/>
            <person name="Courtney L."/>
            <person name="Fronick C."/>
            <person name="Harrison M."/>
            <person name="Strong C."/>
            <person name="Farmer C."/>
            <person name="Delahaunty K."/>
            <person name="Markovic C."/>
            <person name="Hall O."/>
            <person name="Minx P."/>
            <person name="Tomlinson C."/>
            <person name="Mitreva M."/>
            <person name="Nelson J."/>
            <person name="Hou S."/>
            <person name="Wollam A."/>
            <person name="Pepin K.H."/>
            <person name="Johnson M."/>
            <person name="Bhonagiri V."/>
            <person name="Nash W.E."/>
            <person name="Warren W."/>
            <person name="Chinwalla A."/>
            <person name="Mardis E.R."/>
            <person name="Wilson R.K."/>
        </authorList>
    </citation>
    <scope>NUCLEOTIDE SEQUENCE [LARGE SCALE GENOMIC DNA]</scope>
    <source>
        <strain evidence="5">DSM 14469</strain>
    </source>
</reference>
<evidence type="ECO:0000256" key="3">
    <source>
        <dbReference type="ARBA" id="ARBA00023163"/>
    </source>
</evidence>
<keyword evidence="1" id="KW-0805">Transcription regulation</keyword>
<keyword evidence="3" id="KW-0804">Transcription</keyword>
<dbReference type="GO" id="GO:0043565">
    <property type="term" value="F:sequence-specific DNA binding"/>
    <property type="evidence" value="ECO:0007669"/>
    <property type="project" value="InterPro"/>
</dbReference>
<dbReference type="InterPro" id="IPR018060">
    <property type="entry name" value="HTH_AraC"/>
</dbReference>
<dbReference type="OrthoDB" id="9772607at2"/>
<dbReference type="Pfam" id="PF12833">
    <property type="entry name" value="HTH_18"/>
    <property type="match status" value="1"/>
</dbReference>
<dbReference type="PROSITE" id="PS01124">
    <property type="entry name" value="HTH_ARAC_FAMILY_2"/>
    <property type="match status" value="1"/>
</dbReference>
<sequence>MTQTRNVSWQDDKINMAVYEPFPGVQVMKVSVRAPGFIEERRKSNRLEINFCVSGRFECEFTKRDIAILKPGDMAISLFDGENGINSYSRFPMDFYEGISILLDCDIAEKWLKEHLEIFDIHLQMLRERLLKAHWYWAGEAGTRCEHVFRELYDSIEYEETAYIRLKTAELFMLLCRSVQPQRENGYLPGGQVELVKHIRDHMITDSDGYSSTEQLAKEHGMTSAQLQKLFREIYGMPIYRYLKEYRLERAAVELINTSHPVMEVALNAGFTNASKFSEGFRKRYKMTPTAYRKQYNLNRKRDSSVKME</sequence>
<name>C6L975_9FIRM</name>
<evidence type="ECO:0000313" key="5">
    <source>
        <dbReference type="EMBL" id="EET62814.1"/>
    </source>
</evidence>
<dbReference type="SUPFAM" id="SSF46689">
    <property type="entry name" value="Homeodomain-like"/>
    <property type="match status" value="2"/>
</dbReference>
<gene>
    <name evidence="5" type="ORF">BRYFOR_05165</name>
</gene>
<accession>C6L975</accession>
<proteinExistence type="predicted"/>
<feature type="domain" description="HTH araC/xylS-type" evidence="4">
    <location>
        <begin position="193"/>
        <end position="295"/>
    </location>
</feature>
<dbReference type="PROSITE" id="PS00041">
    <property type="entry name" value="HTH_ARAC_FAMILY_1"/>
    <property type="match status" value="1"/>
</dbReference>
<organism evidence="5 6">
    <name type="scientific">Marvinbryantia formatexigens DSM 14469</name>
    <dbReference type="NCBI Taxonomy" id="478749"/>
    <lineage>
        <taxon>Bacteria</taxon>
        <taxon>Bacillati</taxon>
        <taxon>Bacillota</taxon>
        <taxon>Clostridia</taxon>
        <taxon>Lachnospirales</taxon>
        <taxon>Lachnospiraceae</taxon>
        <taxon>Marvinbryantia</taxon>
    </lineage>
</organism>
<dbReference type="InterPro" id="IPR009057">
    <property type="entry name" value="Homeodomain-like_sf"/>
</dbReference>
<dbReference type="PRINTS" id="PR00032">
    <property type="entry name" value="HTHARAC"/>
</dbReference>
<dbReference type="RefSeq" id="WP_006859967.1">
    <property type="nucleotide sequence ID" value="NZ_ACCL02000001.1"/>
</dbReference>
<protein>
    <submittedName>
        <fullName evidence="5">Transcriptional regulator, AraC family</fullName>
    </submittedName>
</protein>